<comment type="caution">
    <text evidence="1">The sequence shown here is derived from an EMBL/GenBank/DDBJ whole genome shotgun (WGS) entry which is preliminary data.</text>
</comment>
<dbReference type="Proteomes" id="UP001165101">
    <property type="component" value="Unassembled WGS sequence"/>
</dbReference>
<protein>
    <submittedName>
        <fullName evidence="1">Unnamed protein product</fullName>
    </submittedName>
</protein>
<keyword evidence="2" id="KW-1185">Reference proteome</keyword>
<dbReference type="EMBL" id="BSXV01001711">
    <property type="protein sequence ID" value="GME93699.1"/>
    <property type="molecule type" value="Genomic_DNA"/>
</dbReference>
<proteinExistence type="predicted"/>
<accession>A0ACB5TRE7</accession>
<evidence type="ECO:0000313" key="1">
    <source>
        <dbReference type="EMBL" id="GME93699.1"/>
    </source>
</evidence>
<gene>
    <name evidence="1" type="ORF">Cboi01_000324000</name>
</gene>
<name>A0ACB5TRE7_CANBO</name>
<sequence>MKDTLEGLDYLTKYNWLLLRSIATFGFVGWIVYSFVIFLQVFILPYSNKVKDEKSLEISKTFETINLLIFSIITIVLNYILFYQKSPINYYMYLAFPLFFWHQISINKNYLIEGLIEFFKGVSSFKIISILFLIIGMYEGITIGFSKREVLSYIFMGLSLYPLIITFKFPISQLLPWIISCCLMSLFPQQNPVKVENLNLVILGGVLILISGIIGLIYILKRQIYPVSKISIILVSLQLSVVLISIISTRAAVISLQKREGLPPLAQFVGWSSIVISLILLPILHHYNPNKDYRLRFLMISLTFAPTFIILTISFESLFYLLFQLTILQWIEIETKLLHISNKNDANSKKNEKQKQKHDWIQLLRVSIIGFFFLQIAFFGVGNMASISTFSLDSVYRILPIFDPFRQGAMLMLQLMIPYAILSTGLGIMNHKLLIPPYSVSTLIISTSDILSLNFFYLVKTEGSWLDIGVTISNYCLAILSSLFMLLIEFVSNVLLSGVEVIDTREIDNQDGDYNGEDDTIEIGYSDVEEIAPGLKIEAEEYKEIVKLTNVDDERPISARVRRTAAGTSSTKKT</sequence>
<evidence type="ECO:0000313" key="2">
    <source>
        <dbReference type="Proteomes" id="UP001165101"/>
    </source>
</evidence>
<organism evidence="1 2">
    <name type="scientific">Candida boidinii</name>
    <name type="common">Yeast</name>
    <dbReference type="NCBI Taxonomy" id="5477"/>
    <lineage>
        <taxon>Eukaryota</taxon>
        <taxon>Fungi</taxon>
        <taxon>Dikarya</taxon>
        <taxon>Ascomycota</taxon>
        <taxon>Saccharomycotina</taxon>
        <taxon>Pichiomycetes</taxon>
        <taxon>Pichiales</taxon>
        <taxon>Pichiaceae</taxon>
        <taxon>Ogataea</taxon>
        <taxon>Ogataea/Candida clade</taxon>
    </lineage>
</organism>
<reference evidence="1" key="1">
    <citation type="submission" date="2023-04" db="EMBL/GenBank/DDBJ databases">
        <title>Candida boidinii NBRC 1967.</title>
        <authorList>
            <person name="Ichikawa N."/>
            <person name="Sato H."/>
            <person name="Tonouchi N."/>
        </authorList>
    </citation>
    <scope>NUCLEOTIDE SEQUENCE</scope>
    <source>
        <strain evidence="1">NBRC 1967</strain>
    </source>
</reference>